<dbReference type="GO" id="GO:0046983">
    <property type="term" value="F:protein dimerization activity"/>
    <property type="evidence" value="ECO:0007669"/>
    <property type="project" value="InterPro"/>
</dbReference>
<dbReference type="InterPro" id="IPR036638">
    <property type="entry name" value="HLH_DNA-bd_sf"/>
</dbReference>
<dbReference type="InterPro" id="IPR011598">
    <property type="entry name" value="bHLH_dom"/>
</dbReference>
<proteinExistence type="predicted"/>
<organism evidence="2">
    <name type="scientific">Castor canadensis</name>
    <name type="common">American beaver</name>
    <dbReference type="NCBI Taxonomy" id="51338"/>
    <lineage>
        <taxon>Eukaryota</taxon>
        <taxon>Metazoa</taxon>
        <taxon>Chordata</taxon>
        <taxon>Craniata</taxon>
        <taxon>Vertebrata</taxon>
        <taxon>Euteleostomi</taxon>
        <taxon>Mammalia</taxon>
        <taxon>Eutheria</taxon>
        <taxon>Euarchontoglires</taxon>
        <taxon>Glires</taxon>
        <taxon>Rodentia</taxon>
        <taxon>Castorimorpha</taxon>
        <taxon>Castoridae</taxon>
        <taxon>Castor</taxon>
    </lineage>
</organism>
<dbReference type="Gene3D" id="4.10.280.10">
    <property type="entry name" value="Helix-loop-helix DNA-binding domain"/>
    <property type="match status" value="1"/>
</dbReference>
<dbReference type="OrthoDB" id="6241467at2759"/>
<keyword evidence="1" id="KW-1185">Reference proteome</keyword>
<evidence type="ECO:0000313" key="1">
    <source>
        <dbReference type="Proteomes" id="UP001732720"/>
    </source>
</evidence>
<dbReference type="KEGG" id="ccan:109682592"/>
<dbReference type="PROSITE" id="PS50888">
    <property type="entry name" value="BHLH"/>
    <property type="match status" value="1"/>
</dbReference>
<dbReference type="CTD" id="727857"/>
<dbReference type="SUPFAM" id="SSF47459">
    <property type="entry name" value="HLH, helix-loop-helix DNA-binding domain"/>
    <property type="match status" value="1"/>
</dbReference>
<protein>
    <submittedName>
        <fullName evidence="2">Class A basic helix-loop-helix protein 9</fullName>
    </submittedName>
</protein>
<dbReference type="PANTHER" id="PTHR23349:SF10">
    <property type="entry name" value="CLASS A BASIC HELIX-LOOP-HELIX PROTEIN 9"/>
    <property type="match status" value="1"/>
</dbReference>
<reference evidence="2" key="1">
    <citation type="submission" date="2025-08" db="UniProtKB">
        <authorList>
            <consortium name="RefSeq"/>
        </authorList>
    </citation>
    <scope>IDENTIFICATION</scope>
</reference>
<dbReference type="SMART" id="SM00353">
    <property type="entry name" value="HLH"/>
    <property type="match status" value="1"/>
</dbReference>
<dbReference type="GO" id="GO:0000981">
    <property type="term" value="F:DNA-binding transcription factor activity, RNA polymerase II-specific"/>
    <property type="evidence" value="ECO:0007669"/>
    <property type="project" value="TreeGrafter"/>
</dbReference>
<dbReference type="RefSeq" id="XP_020013493.2">
    <property type="nucleotide sequence ID" value="XM_020157904.2"/>
</dbReference>
<dbReference type="PANTHER" id="PTHR23349">
    <property type="entry name" value="BASIC HELIX-LOOP-HELIX TRANSCRIPTION FACTOR, TWIST"/>
    <property type="match status" value="1"/>
</dbReference>
<dbReference type="GO" id="GO:0000977">
    <property type="term" value="F:RNA polymerase II transcription regulatory region sequence-specific DNA binding"/>
    <property type="evidence" value="ECO:0007669"/>
    <property type="project" value="TreeGrafter"/>
</dbReference>
<dbReference type="Proteomes" id="UP001732720">
    <property type="component" value="Chromosome 11"/>
</dbReference>
<dbReference type="InterPro" id="IPR050283">
    <property type="entry name" value="E-box_TF_Regulators"/>
</dbReference>
<dbReference type="CDD" id="cd18912">
    <property type="entry name" value="bHLH_TS_bHLHa9"/>
    <property type="match status" value="1"/>
</dbReference>
<evidence type="ECO:0000313" key="2">
    <source>
        <dbReference type="RefSeq" id="XP_020013493.2"/>
    </source>
</evidence>
<dbReference type="FunFam" id="4.10.280.10:FF:000084">
    <property type="entry name" value="class A basic helix-loop-helix protein 9"/>
    <property type="match status" value="1"/>
</dbReference>
<name>A0A8B7U127_CASCN</name>
<sequence>MLRCAPGLGLRGLKGAESTVEDLGNSCPEAGRDFELLKENGAPCASLGEAEEATGRKRARPVRSKARRMAANVRERKRILDYNEAFNALRRALRHDLGGKRLSKIATLRRAIHRITALSLVLRASPAPRWPCGHLECHGQAIRAGDAGEAGFSPPRPAPPSAGPSLDRRDATGHFVPPAPRCVSCAPHTHLGRPRAVTEAPGSAQANGGSWRRCPGAALAGPIPWPRGYLRTAPGLGHQHS</sequence>
<dbReference type="Pfam" id="PF00010">
    <property type="entry name" value="HLH"/>
    <property type="match status" value="1"/>
</dbReference>
<accession>A0A8B7U127</accession>
<gene>
    <name evidence="2" type="primary">Bhlha9</name>
</gene>
<dbReference type="GO" id="GO:0032502">
    <property type="term" value="P:developmental process"/>
    <property type="evidence" value="ECO:0007669"/>
    <property type="project" value="TreeGrafter"/>
</dbReference>